<reference evidence="2 3" key="1">
    <citation type="submission" date="2017-08" db="EMBL/GenBank/DDBJ databases">
        <title>Infants hospitalized years apart are colonized by the same room-sourced microbial strains.</title>
        <authorList>
            <person name="Brooks B."/>
            <person name="Olm M.R."/>
            <person name="Firek B.A."/>
            <person name="Baker R."/>
            <person name="Thomas B.C."/>
            <person name="Morowitz M.J."/>
            <person name="Banfield J.F."/>
        </authorList>
    </citation>
    <scope>NUCLEOTIDE SEQUENCE [LARGE SCALE GENOMIC DNA]</scope>
    <source>
        <strain evidence="2">S2_006_000_R1_57</strain>
    </source>
</reference>
<dbReference type="InterPro" id="IPR036291">
    <property type="entry name" value="NAD(P)-bd_dom_sf"/>
</dbReference>
<dbReference type="GO" id="GO:0005737">
    <property type="term" value="C:cytoplasm"/>
    <property type="evidence" value="ECO:0007669"/>
    <property type="project" value="TreeGrafter"/>
</dbReference>
<feature type="compositionally biased region" description="Low complexity" evidence="1">
    <location>
        <begin position="143"/>
        <end position="158"/>
    </location>
</feature>
<proteinExistence type="predicted"/>
<evidence type="ECO:0000313" key="3">
    <source>
        <dbReference type="Proteomes" id="UP000248606"/>
    </source>
</evidence>
<dbReference type="EMBL" id="QFOZ01000012">
    <property type="protein sequence ID" value="PZP88389.1"/>
    <property type="molecule type" value="Genomic_DNA"/>
</dbReference>
<gene>
    <name evidence="2" type="ORF">DI579_06685</name>
</gene>
<dbReference type="SUPFAM" id="SSF51735">
    <property type="entry name" value="NAD(P)-binding Rossmann-fold domains"/>
    <property type="match status" value="1"/>
</dbReference>
<protein>
    <recommendedName>
        <fullName evidence="4">Ornithine cyclodeaminase</fullName>
    </recommendedName>
</protein>
<dbReference type="Proteomes" id="UP000248606">
    <property type="component" value="Unassembled WGS sequence"/>
</dbReference>
<dbReference type="RefSeq" id="WP_290599084.1">
    <property type="nucleotide sequence ID" value="NZ_QFOZ01000012.1"/>
</dbReference>
<evidence type="ECO:0000313" key="2">
    <source>
        <dbReference type="EMBL" id="PZP88389.1"/>
    </source>
</evidence>
<dbReference type="AlphaFoldDB" id="A0A2W5KFR1"/>
<dbReference type="PANTHER" id="PTHR13812:SF19">
    <property type="entry name" value="KETIMINE REDUCTASE MU-CRYSTALLIN"/>
    <property type="match status" value="1"/>
</dbReference>
<organism evidence="2 3">
    <name type="scientific">Lawsonella clevelandensis</name>
    <dbReference type="NCBI Taxonomy" id="1528099"/>
    <lineage>
        <taxon>Bacteria</taxon>
        <taxon>Bacillati</taxon>
        <taxon>Actinomycetota</taxon>
        <taxon>Actinomycetes</taxon>
        <taxon>Mycobacteriales</taxon>
        <taxon>Lawsonellaceae</taxon>
        <taxon>Lawsonella</taxon>
    </lineage>
</organism>
<evidence type="ECO:0008006" key="4">
    <source>
        <dbReference type="Google" id="ProtNLM"/>
    </source>
</evidence>
<dbReference type="Gene3D" id="3.30.1780.10">
    <property type="entry name" value="ornithine cyclodeaminase, domain 1"/>
    <property type="match status" value="1"/>
</dbReference>
<evidence type="ECO:0000256" key="1">
    <source>
        <dbReference type="SAM" id="MobiDB-lite"/>
    </source>
</evidence>
<sequence>MRILSFNTIDSFARNHLEAATMVEWVEDALTHKQEAILPAKTEVDLDERLLGCPGTGFYDVMPAIVPHLGIAGTKLVDGFPQRSPSVAAEITVTDLATGELLALVDGTWITAWRTGAVAAHSALTFANTHPTTNAHAVTNARPTDGSSSNGSPTDGSSADSNYADMQRIGIVGLGNTAVTFLHIMASAHPERFYEVTVLQYKDQHERFAERFTGFPNVVLPICAS</sequence>
<dbReference type="Pfam" id="PF02423">
    <property type="entry name" value="OCD_Mu_crystall"/>
    <property type="match status" value="1"/>
</dbReference>
<accession>A0A2W5KFR1</accession>
<dbReference type="InterPro" id="IPR023401">
    <property type="entry name" value="ODC_N"/>
</dbReference>
<dbReference type="PANTHER" id="PTHR13812">
    <property type="entry name" value="KETIMINE REDUCTASE MU-CRYSTALLIN"/>
    <property type="match status" value="1"/>
</dbReference>
<comment type="caution">
    <text evidence="2">The sequence shown here is derived from an EMBL/GenBank/DDBJ whole genome shotgun (WGS) entry which is preliminary data.</text>
</comment>
<feature type="region of interest" description="Disordered" evidence="1">
    <location>
        <begin position="135"/>
        <end position="160"/>
    </location>
</feature>
<dbReference type="InterPro" id="IPR003462">
    <property type="entry name" value="ODC_Mu_crystall"/>
</dbReference>
<name>A0A2W5KFR1_9ACTN</name>